<comment type="caution">
    <text evidence="1">The sequence shown here is derived from an EMBL/GenBank/DDBJ whole genome shotgun (WGS) entry which is preliminary data.</text>
</comment>
<name>A0A2B7XK22_9EURO</name>
<sequence>MPIFDGVDRLRTSHRRKARLTNREFQDEVAANCRLSRLPADIKIHILACADISSIRTLLRYLPLSSTSFQRLFDERKRAILAAIVQEKLSWEWSIIAGSDQYVPLASVKPKYFNQIALVVCAHFHSSRFEELKRKAGFEWLPTRYDFPNTLQDMRMKIYKNAKGNAFGLLELLEEVQTELKAMEKVTLEQWKQTFENKRGESWIVSWGRINLYRALLIAWKLQLPDISNPADVTHAPDASDGIKPNNPVSQAIRSRLTDEEWTILSDLMEARASHYSGELETVKPAKQSTAGEETWGIFFAQLEELQSNLISSLGNGISALPSFLDISAEERIYLEKRFPSAR</sequence>
<organism evidence="1 2">
    <name type="scientific">Blastomyces parvus</name>
    <dbReference type="NCBI Taxonomy" id="2060905"/>
    <lineage>
        <taxon>Eukaryota</taxon>
        <taxon>Fungi</taxon>
        <taxon>Dikarya</taxon>
        <taxon>Ascomycota</taxon>
        <taxon>Pezizomycotina</taxon>
        <taxon>Eurotiomycetes</taxon>
        <taxon>Eurotiomycetidae</taxon>
        <taxon>Onygenales</taxon>
        <taxon>Ajellomycetaceae</taxon>
        <taxon>Blastomyces</taxon>
    </lineage>
</organism>
<dbReference type="Proteomes" id="UP000224080">
    <property type="component" value="Unassembled WGS sequence"/>
</dbReference>
<gene>
    <name evidence="1" type="ORF">GX51_00875</name>
</gene>
<dbReference type="AlphaFoldDB" id="A0A2B7XK22"/>
<dbReference type="EMBL" id="PDNC01000006">
    <property type="protein sequence ID" value="PGH09121.1"/>
    <property type="molecule type" value="Genomic_DNA"/>
</dbReference>
<proteinExistence type="predicted"/>
<evidence type="ECO:0000313" key="1">
    <source>
        <dbReference type="EMBL" id="PGH09121.1"/>
    </source>
</evidence>
<accession>A0A2B7XK22</accession>
<keyword evidence="2" id="KW-1185">Reference proteome</keyword>
<dbReference type="OrthoDB" id="4177695at2759"/>
<evidence type="ECO:0008006" key="3">
    <source>
        <dbReference type="Google" id="ProtNLM"/>
    </source>
</evidence>
<evidence type="ECO:0000313" key="2">
    <source>
        <dbReference type="Proteomes" id="UP000224080"/>
    </source>
</evidence>
<protein>
    <recommendedName>
        <fullName evidence="3">F-box domain-containing protein</fullName>
    </recommendedName>
</protein>
<reference evidence="1 2" key="1">
    <citation type="submission" date="2017-10" db="EMBL/GenBank/DDBJ databases">
        <title>Comparative genomics in systemic dimorphic fungi from Ajellomycetaceae.</title>
        <authorList>
            <person name="Munoz J.F."/>
            <person name="Mcewen J.G."/>
            <person name="Clay O.K."/>
            <person name="Cuomo C.A."/>
        </authorList>
    </citation>
    <scope>NUCLEOTIDE SEQUENCE [LARGE SCALE GENOMIC DNA]</scope>
    <source>
        <strain evidence="1 2">UAMH130</strain>
    </source>
</reference>